<protein>
    <recommendedName>
        <fullName evidence="3">DUF354 domain-containing protein</fullName>
    </recommendedName>
</protein>
<accession>A0AAE3HA12</accession>
<dbReference type="PANTHER" id="PTHR39662:SF1">
    <property type="entry name" value="DUF354 DOMAIN-CONTAINING PROTEIN"/>
    <property type="match status" value="1"/>
</dbReference>
<dbReference type="EMBL" id="JTEO01000002">
    <property type="protein sequence ID" value="MCQ6962313.1"/>
    <property type="molecule type" value="Genomic_DNA"/>
</dbReference>
<dbReference type="Proteomes" id="UP001206983">
    <property type="component" value="Unassembled WGS sequence"/>
</dbReference>
<gene>
    <name evidence="1" type="ORF">PV02_04185</name>
</gene>
<reference evidence="1 2" key="1">
    <citation type="journal article" date="2011" name="Appl. Environ. Microbiol.">
        <title>Methanogenic archaea isolated from Taiwan's Chelungpu fault.</title>
        <authorList>
            <person name="Wu S.Y."/>
            <person name="Lai M.C."/>
        </authorList>
    </citation>
    <scope>NUCLEOTIDE SEQUENCE [LARGE SCALE GENOMIC DNA]</scope>
    <source>
        <strain evidence="1 2">St545Mb</strain>
    </source>
</reference>
<dbReference type="PANTHER" id="PTHR39662">
    <property type="entry name" value="DUF354 DOMAIN-CONTAINING PROTEIN-RELATED"/>
    <property type="match status" value="1"/>
</dbReference>
<dbReference type="SUPFAM" id="SSF53756">
    <property type="entry name" value="UDP-Glycosyltransferase/glycogen phosphorylase"/>
    <property type="match status" value="1"/>
</dbReference>
<dbReference type="InterPro" id="IPR007152">
    <property type="entry name" value="DUF354"/>
</dbReference>
<dbReference type="Gene3D" id="3.40.50.2000">
    <property type="entry name" value="Glycogen Phosphorylase B"/>
    <property type="match status" value="1"/>
</dbReference>
<dbReference type="AlphaFoldDB" id="A0AAE3HA12"/>
<evidence type="ECO:0000313" key="1">
    <source>
        <dbReference type="EMBL" id="MCQ6962313.1"/>
    </source>
</evidence>
<dbReference type="Pfam" id="PF04007">
    <property type="entry name" value="DUF354"/>
    <property type="match status" value="1"/>
</dbReference>
<keyword evidence="2" id="KW-1185">Reference proteome</keyword>
<organism evidence="1 2">
    <name type="scientific">Methanolobus chelungpuianus</name>
    <dbReference type="NCBI Taxonomy" id="502115"/>
    <lineage>
        <taxon>Archaea</taxon>
        <taxon>Methanobacteriati</taxon>
        <taxon>Methanobacteriota</taxon>
        <taxon>Stenosarchaea group</taxon>
        <taxon>Methanomicrobia</taxon>
        <taxon>Methanosarcinales</taxon>
        <taxon>Methanosarcinaceae</taxon>
        <taxon>Methanolobus</taxon>
    </lineage>
</organism>
<proteinExistence type="predicted"/>
<sequence length="344" mass="39805">MNIMVELQHPAHAHQFRYFIKEMEKRGHKIHIITTDKEITLQLLDSFGLKYDVIRISVGSLFKKLISLPVCCWKAYKISRKFKPDIFVSRESPISGVVSRVINKPHVGFSDTDHVVLLSKITNRLTDIIVTPACYTRDLGKRQVRIAGYKELMYLHPNYFTPDPRVLDELGLSRNDRFIILRFVSWKAYHDVGHSGIKRKVDLVKKLERYGRVIITSESPLEPELEQYKLKVPPEKLHDLLYYATLYIGEGATIASECAILGTHAIYVNPLRLGYTDEEEKKYDLVYNFSNPETMEQDSFDKAVELLENPDLAAEGKKKREKLLNNTIDVTDFMVNIVEQYKVL</sequence>
<evidence type="ECO:0008006" key="3">
    <source>
        <dbReference type="Google" id="ProtNLM"/>
    </source>
</evidence>
<evidence type="ECO:0000313" key="2">
    <source>
        <dbReference type="Proteomes" id="UP001206983"/>
    </source>
</evidence>
<comment type="caution">
    <text evidence="1">The sequence shown here is derived from an EMBL/GenBank/DDBJ whole genome shotgun (WGS) entry which is preliminary data.</text>
</comment>
<name>A0AAE3HA12_9EURY</name>
<dbReference type="PIRSF" id="PIRSF005357">
    <property type="entry name" value="UCP005357"/>
    <property type="match status" value="1"/>
</dbReference>
<dbReference type="RefSeq" id="WP_256622109.1">
    <property type="nucleotide sequence ID" value="NZ_JTEO01000002.1"/>
</dbReference>